<accession>A0A366LKA7</accession>
<dbReference type="EMBL" id="QMEY01000034">
    <property type="protein sequence ID" value="RBQ14331.1"/>
    <property type="molecule type" value="Genomic_DNA"/>
</dbReference>
<evidence type="ECO:0000313" key="4">
    <source>
        <dbReference type="Proteomes" id="UP000253303"/>
    </source>
</evidence>
<sequence>MANLRVLGTVQRLGVIALAAALLGYGATVPAAHASALTVACGDTLTASVTLTADLTCAGDALTVGAANVTIDLNGHTIRGNGTGKGVQLDRPQGVAVTNGTITGFADGVYLETGAGITLTGVRLAAPLRSFGGNTVTVAGTTSNCELSGVNVRYTVLKIDDCVLTGSVSLSESNGSAIRDSELSNGSLNIWQSDGGIYTGNVFDAFPVSTSVVSRRNLFKSNIFANTATAFTAGAVYDAARAGIVEDNVFRDNDIGLRSHDMRNVIVRNNVFEDNDTAGMYLLTMTPVASPDALSGNEFVNNGHDPSGLTDAGGNAVRGGIHIRTGTDDPLKRITLANNTGSGNAGHLIWAPPGMVIDGGGNQGPCGPTPNPDLTCF</sequence>
<keyword evidence="4" id="KW-1185">Reference proteome</keyword>
<dbReference type="InterPro" id="IPR011050">
    <property type="entry name" value="Pectin_lyase_fold/virulence"/>
</dbReference>
<evidence type="ECO:0000256" key="1">
    <source>
        <dbReference type="SAM" id="SignalP"/>
    </source>
</evidence>
<reference evidence="3 4" key="1">
    <citation type="submission" date="2018-06" db="EMBL/GenBank/DDBJ databases">
        <title>Sphaerisporangium craniellae sp. nov., isolated from a marine sponge in the South China Sea.</title>
        <authorList>
            <person name="Li L."/>
        </authorList>
    </citation>
    <scope>NUCLEOTIDE SEQUENCE [LARGE SCALE GENOMIC DNA]</scope>
    <source>
        <strain evidence="3 4">LHW63015</strain>
    </source>
</reference>
<dbReference type="Pfam" id="PF05048">
    <property type="entry name" value="NosD"/>
    <property type="match status" value="1"/>
</dbReference>
<dbReference type="Gene3D" id="2.160.20.10">
    <property type="entry name" value="Single-stranded right-handed beta-helix, Pectin lyase-like"/>
    <property type="match status" value="1"/>
</dbReference>
<dbReference type="InterPro" id="IPR012334">
    <property type="entry name" value="Pectin_lyas_fold"/>
</dbReference>
<dbReference type="InterPro" id="IPR007742">
    <property type="entry name" value="NosD_dom"/>
</dbReference>
<gene>
    <name evidence="3" type="ORF">DP939_40950</name>
</gene>
<dbReference type="AlphaFoldDB" id="A0A366LKA7"/>
<keyword evidence="1" id="KW-0732">Signal</keyword>
<proteinExistence type="predicted"/>
<evidence type="ECO:0000259" key="2">
    <source>
        <dbReference type="Pfam" id="PF05048"/>
    </source>
</evidence>
<protein>
    <recommendedName>
        <fullName evidence="2">Periplasmic copper-binding protein NosD beta helix domain-containing protein</fullName>
    </recommendedName>
</protein>
<feature type="domain" description="Periplasmic copper-binding protein NosD beta helix" evidence="2">
    <location>
        <begin position="166"/>
        <end position="315"/>
    </location>
</feature>
<dbReference type="OrthoDB" id="3202743at2"/>
<dbReference type="RefSeq" id="WP_113986228.1">
    <property type="nucleotide sequence ID" value="NZ_QMEY01000034.1"/>
</dbReference>
<dbReference type="Proteomes" id="UP000253303">
    <property type="component" value="Unassembled WGS sequence"/>
</dbReference>
<feature type="signal peptide" evidence="1">
    <location>
        <begin position="1"/>
        <end position="34"/>
    </location>
</feature>
<name>A0A366LKA7_9ACTN</name>
<evidence type="ECO:0000313" key="3">
    <source>
        <dbReference type="EMBL" id="RBQ14331.1"/>
    </source>
</evidence>
<comment type="caution">
    <text evidence="3">The sequence shown here is derived from an EMBL/GenBank/DDBJ whole genome shotgun (WGS) entry which is preliminary data.</text>
</comment>
<feature type="chain" id="PRO_5038938445" description="Periplasmic copper-binding protein NosD beta helix domain-containing protein" evidence="1">
    <location>
        <begin position="35"/>
        <end position="377"/>
    </location>
</feature>
<organism evidence="3 4">
    <name type="scientific">Spongiactinospora rosea</name>
    <dbReference type="NCBI Taxonomy" id="2248750"/>
    <lineage>
        <taxon>Bacteria</taxon>
        <taxon>Bacillati</taxon>
        <taxon>Actinomycetota</taxon>
        <taxon>Actinomycetes</taxon>
        <taxon>Streptosporangiales</taxon>
        <taxon>Streptosporangiaceae</taxon>
        <taxon>Spongiactinospora</taxon>
    </lineage>
</organism>
<dbReference type="SMART" id="SM00710">
    <property type="entry name" value="PbH1"/>
    <property type="match status" value="8"/>
</dbReference>
<dbReference type="SUPFAM" id="SSF51126">
    <property type="entry name" value="Pectin lyase-like"/>
    <property type="match status" value="1"/>
</dbReference>
<dbReference type="InterPro" id="IPR006626">
    <property type="entry name" value="PbH1"/>
</dbReference>